<dbReference type="AlphaFoldDB" id="A0A4R6DJX3"/>
<evidence type="ECO:0000259" key="3">
    <source>
        <dbReference type="PROSITE" id="PS50222"/>
    </source>
</evidence>
<evidence type="ECO:0000313" key="5">
    <source>
        <dbReference type="Proteomes" id="UP000295129"/>
    </source>
</evidence>
<accession>A0A4R6DJX3</accession>
<dbReference type="GO" id="GO:0005509">
    <property type="term" value="F:calcium ion binding"/>
    <property type="evidence" value="ECO:0007669"/>
    <property type="project" value="InterPro"/>
</dbReference>
<sequence length="298" mass="33362">MLVRLRRDGLNVALPSIQFGLVAFILHVGPRSQASLFAIALLLACGLYGWLRTLQHARLILDTPTSRVGSAAQGYVELRGHGEPLAGTPVLSPLTGLPVIWYRLATYHRNNDRKWVHAHTDESDASFLLRDASGVCAVDPEGAEMLVRRQDTVERGDIRQVQWCLLRHDPIYVLGDFHTLGSITPELDTAAQVRDLLAEWKQDHQRLLARFDLDGDGQISLKEWELARAQAKREVAKQRQEVLAAPEAHVVRKPGDGRLYLISDLDPARIARRYRWWSALHLSIFLGSAAAVAWLSQA</sequence>
<feature type="transmembrane region" description="Helical" evidence="2">
    <location>
        <begin position="276"/>
        <end position="295"/>
    </location>
</feature>
<protein>
    <recommendedName>
        <fullName evidence="3">EF-hand domain-containing protein</fullName>
    </recommendedName>
</protein>
<organism evidence="4 5">
    <name type="scientific">Azoarcus indigens</name>
    <dbReference type="NCBI Taxonomy" id="29545"/>
    <lineage>
        <taxon>Bacteria</taxon>
        <taxon>Pseudomonadati</taxon>
        <taxon>Pseudomonadota</taxon>
        <taxon>Betaproteobacteria</taxon>
        <taxon>Rhodocyclales</taxon>
        <taxon>Zoogloeaceae</taxon>
        <taxon>Azoarcus</taxon>
    </lineage>
</organism>
<proteinExistence type="predicted"/>
<name>A0A4R6DJX3_9RHOO</name>
<dbReference type="EMBL" id="SNVV01000034">
    <property type="protein sequence ID" value="TDN44509.1"/>
    <property type="molecule type" value="Genomic_DNA"/>
</dbReference>
<feature type="transmembrane region" description="Helical" evidence="2">
    <location>
        <begin position="12"/>
        <end position="28"/>
    </location>
</feature>
<dbReference type="RefSeq" id="WP_133595058.1">
    <property type="nucleotide sequence ID" value="NZ_SNVV01000034.1"/>
</dbReference>
<dbReference type="OrthoDB" id="7013907at2"/>
<keyword evidence="2" id="KW-0472">Membrane</keyword>
<keyword evidence="1" id="KW-0175">Coiled coil</keyword>
<dbReference type="PROSITE" id="PS00018">
    <property type="entry name" value="EF_HAND_1"/>
    <property type="match status" value="1"/>
</dbReference>
<feature type="coiled-coil region" evidence="1">
    <location>
        <begin position="190"/>
        <end position="241"/>
    </location>
</feature>
<dbReference type="Proteomes" id="UP000295129">
    <property type="component" value="Unassembled WGS sequence"/>
</dbReference>
<gene>
    <name evidence="4" type="ORF">C7389_13422</name>
</gene>
<keyword evidence="2" id="KW-1133">Transmembrane helix</keyword>
<dbReference type="InterPro" id="IPR018247">
    <property type="entry name" value="EF_Hand_1_Ca_BS"/>
</dbReference>
<keyword evidence="5" id="KW-1185">Reference proteome</keyword>
<feature type="domain" description="EF-hand" evidence="3">
    <location>
        <begin position="199"/>
        <end position="234"/>
    </location>
</feature>
<keyword evidence="2" id="KW-0812">Transmembrane</keyword>
<dbReference type="PROSITE" id="PS50222">
    <property type="entry name" value="EF_HAND_2"/>
    <property type="match status" value="1"/>
</dbReference>
<evidence type="ECO:0000313" key="4">
    <source>
        <dbReference type="EMBL" id="TDN44509.1"/>
    </source>
</evidence>
<reference evidence="4 5" key="1">
    <citation type="submission" date="2019-03" db="EMBL/GenBank/DDBJ databases">
        <title>Genomic Encyclopedia of Type Strains, Phase IV (KMG-IV): sequencing the most valuable type-strain genomes for metagenomic binning, comparative biology and taxonomic classification.</title>
        <authorList>
            <person name="Goeker M."/>
        </authorList>
    </citation>
    <scope>NUCLEOTIDE SEQUENCE [LARGE SCALE GENOMIC DNA]</scope>
    <source>
        <strain evidence="4 5">DSM 12121</strain>
    </source>
</reference>
<evidence type="ECO:0000256" key="2">
    <source>
        <dbReference type="SAM" id="Phobius"/>
    </source>
</evidence>
<dbReference type="InterPro" id="IPR002048">
    <property type="entry name" value="EF_hand_dom"/>
</dbReference>
<feature type="transmembrane region" description="Helical" evidence="2">
    <location>
        <begin position="34"/>
        <end position="51"/>
    </location>
</feature>
<evidence type="ECO:0000256" key="1">
    <source>
        <dbReference type="SAM" id="Coils"/>
    </source>
</evidence>
<comment type="caution">
    <text evidence="4">The sequence shown here is derived from an EMBL/GenBank/DDBJ whole genome shotgun (WGS) entry which is preliminary data.</text>
</comment>